<dbReference type="GO" id="GO:0008986">
    <property type="term" value="F:pyruvate, water dikinase activity"/>
    <property type="evidence" value="ECO:0007669"/>
    <property type="project" value="UniProtKB-EC"/>
</dbReference>
<comment type="pathway">
    <text evidence="3">Carbohydrate biosynthesis; gluconeogenesis.</text>
</comment>
<evidence type="ECO:0000256" key="4">
    <source>
        <dbReference type="ARBA" id="ARBA00007837"/>
    </source>
</evidence>
<dbReference type="PANTHER" id="PTHR43030:SF1">
    <property type="entry name" value="PHOSPHOENOLPYRUVATE SYNTHASE"/>
    <property type="match status" value="1"/>
</dbReference>
<dbReference type="GO" id="GO:0046872">
    <property type="term" value="F:metal ion binding"/>
    <property type="evidence" value="ECO:0007669"/>
    <property type="project" value="UniProtKB-KW"/>
</dbReference>
<sequence length="269" mass="30937">MRLIRFEPFPPNDIMGISTRIKELFLRVQIPQGIVDEIKSAYINLVKKIGKKTSFSVRSSANIEDSKSFSFAGQAESYLNIKTFKDIVIYVKNCWISLYSPQALLYFLQMKKRNEEISLIDLEMAVIIQKMINSQTSGVLFTVNVLNNEKNEMLINSTWGLGELITNNLVIPDMIILDKKQFRLIKIIIGKKEKMSVPNPEGSSTILLDTKPELKEKLSLNNDQLFQLYNLGLNLEAIFNYPQDIEWAIENDILYPLQSRPITTLRLIE</sequence>
<keyword evidence="9" id="KW-0418">Kinase</keyword>
<evidence type="ECO:0000256" key="7">
    <source>
        <dbReference type="ARBA" id="ARBA00022723"/>
    </source>
</evidence>
<feature type="domain" description="Pyruvate phosphate dikinase AMP/ATP-binding" evidence="14">
    <location>
        <begin position="17"/>
        <end position="265"/>
    </location>
</feature>
<accession>X1FF23</accession>
<keyword evidence="6" id="KW-0808">Transferase</keyword>
<dbReference type="Pfam" id="PF01326">
    <property type="entry name" value="PPDK_N"/>
    <property type="match status" value="1"/>
</dbReference>
<evidence type="ECO:0000256" key="12">
    <source>
        <dbReference type="ARBA" id="ARBA00033470"/>
    </source>
</evidence>
<organism evidence="15">
    <name type="scientific">marine sediment metagenome</name>
    <dbReference type="NCBI Taxonomy" id="412755"/>
    <lineage>
        <taxon>unclassified sequences</taxon>
        <taxon>metagenomes</taxon>
        <taxon>ecological metagenomes</taxon>
    </lineage>
</organism>
<evidence type="ECO:0000256" key="1">
    <source>
        <dbReference type="ARBA" id="ARBA00001946"/>
    </source>
</evidence>
<evidence type="ECO:0000313" key="15">
    <source>
        <dbReference type="EMBL" id="GAH27969.1"/>
    </source>
</evidence>
<dbReference type="EMBL" id="BARU01002419">
    <property type="protein sequence ID" value="GAH27969.1"/>
    <property type="molecule type" value="Genomic_DNA"/>
</dbReference>
<evidence type="ECO:0000259" key="14">
    <source>
        <dbReference type="Pfam" id="PF01326"/>
    </source>
</evidence>
<keyword evidence="10" id="KW-0067">ATP-binding</keyword>
<dbReference type="Gene3D" id="3.30.470.20">
    <property type="entry name" value="ATP-grasp fold, B domain"/>
    <property type="match status" value="1"/>
</dbReference>
<dbReference type="InterPro" id="IPR013815">
    <property type="entry name" value="ATP_grasp_subdomain_1"/>
</dbReference>
<reference evidence="15" key="1">
    <citation type="journal article" date="2014" name="Front. Microbiol.">
        <title>High frequency of phylogenetically diverse reductive dehalogenase-homologous genes in deep subseafloor sedimentary metagenomes.</title>
        <authorList>
            <person name="Kawai M."/>
            <person name="Futagami T."/>
            <person name="Toyoda A."/>
            <person name="Takaki Y."/>
            <person name="Nishi S."/>
            <person name="Hori S."/>
            <person name="Arai W."/>
            <person name="Tsubouchi T."/>
            <person name="Morono Y."/>
            <person name="Uchiyama I."/>
            <person name="Ito T."/>
            <person name="Fujiyama A."/>
            <person name="Inagaki F."/>
            <person name="Takami H."/>
        </authorList>
    </citation>
    <scope>NUCLEOTIDE SEQUENCE</scope>
    <source>
        <strain evidence="15">Expedition CK06-06</strain>
    </source>
</reference>
<evidence type="ECO:0000256" key="11">
    <source>
        <dbReference type="ARBA" id="ARBA00022842"/>
    </source>
</evidence>
<dbReference type="GO" id="GO:0005524">
    <property type="term" value="F:ATP binding"/>
    <property type="evidence" value="ECO:0007669"/>
    <property type="project" value="UniProtKB-KW"/>
</dbReference>
<comment type="caution">
    <text evidence="15">The sequence shown here is derived from an EMBL/GenBank/DDBJ whole genome shotgun (WGS) entry which is preliminary data.</text>
</comment>
<proteinExistence type="inferred from homology"/>
<comment type="cofactor">
    <cofactor evidence="1">
        <name>Mg(2+)</name>
        <dbReference type="ChEBI" id="CHEBI:18420"/>
    </cofactor>
</comment>
<keyword evidence="11" id="KW-0460">Magnesium</keyword>
<dbReference type="UniPathway" id="UPA00138"/>
<dbReference type="EC" id="2.7.9.2" evidence="5"/>
<keyword evidence="7" id="KW-0479">Metal-binding</keyword>
<evidence type="ECO:0000256" key="2">
    <source>
        <dbReference type="ARBA" id="ARBA00002988"/>
    </source>
</evidence>
<dbReference type="InterPro" id="IPR006319">
    <property type="entry name" value="PEP_synth"/>
</dbReference>
<gene>
    <name evidence="15" type="ORF">S03H2_05721</name>
</gene>
<evidence type="ECO:0000256" key="10">
    <source>
        <dbReference type="ARBA" id="ARBA00022840"/>
    </source>
</evidence>
<evidence type="ECO:0000256" key="13">
    <source>
        <dbReference type="ARBA" id="ARBA00047700"/>
    </source>
</evidence>
<evidence type="ECO:0000256" key="6">
    <source>
        <dbReference type="ARBA" id="ARBA00022679"/>
    </source>
</evidence>
<evidence type="ECO:0000256" key="5">
    <source>
        <dbReference type="ARBA" id="ARBA00011996"/>
    </source>
</evidence>
<evidence type="ECO:0000256" key="8">
    <source>
        <dbReference type="ARBA" id="ARBA00022741"/>
    </source>
</evidence>
<name>X1FF23_9ZZZZ</name>
<comment type="function">
    <text evidence="2">Catalyzes the phosphorylation of pyruvate to phosphoenolpyruvate.</text>
</comment>
<dbReference type="InterPro" id="IPR002192">
    <property type="entry name" value="PPDK_AMP/ATP-bd"/>
</dbReference>
<protein>
    <recommendedName>
        <fullName evidence="5">pyruvate, water dikinase</fullName>
        <ecNumber evidence="5">2.7.9.2</ecNumber>
    </recommendedName>
    <alternativeName>
        <fullName evidence="12">Pyruvate, water dikinase</fullName>
    </alternativeName>
</protein>
<keyword evidence="8" id="KW-0547">Nucleotide-binding</keyword>
<dbReference type="SUPFAM" id="SSF56059">
    <property type="entry name" value="Glutathione synthetase ATP-binding domain-like"/>
    <property type="match status" value="1"/>
</dbReference>
<evidence type="ECO:0000256" key="3">
    <source>
        <dbReference type="ARBA" id="ARBA00004742"/>
    </source>
</evidence>
<comment type="catalytic activity">
    <reaction evidence="13">
        <text>pyruvate + ATP + H2O = phosphoenolpyruvate + AMP + phosphate + 2 H(+)</text>
        <dbReference type="Rhea" id="RHEA:11364"/>
        <dbReference type="ChEBI" id="CHEBI:15361"/>
        <dbReference type="ChEBI" id="CHEBI:15377"/>
        <dbReference type="ChEBI" id="CHEBI:15378"/>
        <dbReference type="ChEBI" id="CHEBI:30616"/>
        <dbReference type="ChEBI" id="CHEBI:43474"/>
        <dbReference type="ChEBI" id="CHEBI:58702"/>
        <dbReference type="ChEBI" id="CHEBI:456215"/>
        <dbReference type="EC" id="2.7.9.2"/>
    </reaction>
</comment>
<dbReference type="PANTHER" id="PTHR43030">
    <property type="entry name" value="PHOSPHOENOLPYRUVATE SYNTHASE"/>
    <property type="match status" value="1"/>
</dbReference>
<dbReference type="GO" id="GO:0006094">
    <property type="term" value="P:gluconeogenesis"/>
    <property type="evidence" value="ECO:0007669"/>
    <property type="project" value="UniProtKB-UniPathway"/>
</dbReference>
<dbReference type="AlphaFoldDB" id="X1FF23"/>
<evidence type="ECO:0000256" key="9">
    <source>
        <dbReference type="ARBA" id="ARBA00022777"/>
    </source>
</evidence>
<dbReference type="Gene3D" id="3.30.1490.20">
    <property type="entry name" value="ATP-grasp fold, A domain"/>
    <property type="match status" value="1"/>
</dbReference>
<comment type="similarity">
    <text evidence="4">Belongs to the PEP-utilizing enzyme family.</text>
</comment>